<dbReference type="EMBL" id="CP016786">
    <property type="protein sequence ID" value="ASW43327.1"/>
    <property type="molecule type" value="Genomic_DNA"/>
</dbReference>
<reference evidence="1 2" key="1">
    <citation type="submission" date="2016-08" db="EMBL/GenBank/DDBJ databases">
        <title>Complete Genome Sequence Of The Indigo Reducing Clostridium isatidis DSM15098.</title>
        <authorList>
            <person name="Little G.T."/>
            <person name="Minton N.P."/>
        </authorList>
    </citation>
    <scope>NUCLEOTIDE SEQUENCE [LARGE SCALE GENOMIC DNA]</scope>
    <source>
        <strain evidence="1 2">DSM 15098</strain>
    </source>
</reference>
<dbReference type="AlphaFoldDB" id="A0A343JCR9"/>
<gene>
    <name evidence="1" type="ORF">BEN51_07490</name>
</gene>
<evidence type="ECO:0000313" key="1">
    <source>
        <dbReference type="EMBL" id="ASW43327.1"/>
    </source>
</evidence>
<sequence length="160" mass="19061">MAKYCLARTSDKWFDFIKKNGYMDLANLWKPYPQSFKTISKDGKMFLYSTEKEAFIAVASFNGNTSIKTVDEAWKYYRQRNGQHNINLFIQLINGESKVKNHFNYKDKICCIEIENIKEFKEPYKYYYKNIQMFKSLEGDEYKDLLKVLKEKEAELTASE</sequence>
<protein>
    <recommendedName>
        <fullName evidence="3">ASCH domain-containing protein</fullName>
    </recommendedName>
</protein>
<evidence type="ECO:0008006" key="3">
    <source>
        <dbReference type="Google" id="ProtNLM"/>
    </source>
</evidence>
<dbReference type="KEGG" id="cia:BEN51_07490"/>
<evidence type="ECO:0000313" key="2">
    <source>
        <dbReference type="Proteomes" id="UP000264883"/>
    </source>
</evidence>
<keyword evidence="2" id="KW-1185">Reference proteome</keyword>
<dbReference type="Proteomes" id="UP000264883">
    <property type="component" value="Chromosome"/>
</dbReference>
<proteinExistence type="predicted"/>
<name>A0A343JCR9_9CLOT</name>
<organism evidence="1 2">
    <name type="scientific">Clostridium isatidis</name>
    <dbReference type="NCBI Taxonomy" id="182773"/>
    <lineage>
        <taxon>Bacteria</taxon>
        <taxon>Bacillati</taxon>
        <taxon>Bacillota</taxon>
        <taxon>Clostridia</taxon>
        <taxon>Eubacteriales</taxon>
        <taxon>Clostridiaceae</taxon>
        <taxon>Clostridium</taxon>
    </lineage>
</organism>
<accession>A0A343JCR9</accession>
<dbReference type="RefSeq" id="WP_119865463.1">
    <property type="nucleotide sequence ID" value="NZ_CP016786.1"/>
</dbReference>